<gene>
    <name evidence="1" type="ORF">KTA_40920</name>
</gene>
<reference evidence="1" key="1">
    <citation type="submission" date="2018-12" db="EMBL/GenBank/DDBJ databases">
        <title>Novel natural products biosynthetic potential of the class Ktedonobacteria.</title>
        <authorList>
            <person name="Zheng Y."/>
            <person name="Saitou A."/>
            <person name="Wang C.M."/>
            <person name="Toyoda A."/>
            <person name="Minakuchi Y."/>
            <person name="Sekiguchi Y."/>
            <person name="Ueda K."/>
            <person name="Takano H."/>
            <person name="Sakai Y."/>
            <person name="Yokota A."/>
            <person name="Yabe S."/>
        </authorList>
    </citation>
    <scope>NUCLEOTIDE SEQUENCE</scope>
    <source>
        <strain evidence="1">A3-2</strain>
    </source>
</reference>
<dbReference type="AlphaFoldDB" id="A0A455T8V4"/>
<sequence>MLCLFPPKNGADATERDSGKCQQHLSARESIIAVMLVWWHGGKLLMQTATQLRPGPGVQAIPATRLKAGEQGFDAALLPDEPQRAAHRQR</sequence>
<organism evidence="1">
    <name type="scientific">Thermogemmatispora argillosa</name>
    <dbReference type="NCBI Taxonomy" id="2045280"/>
    <lineage>
        <taxon>Bacteria</taxon>
        <taxon>Bacillati</taxon>
        <taxon>Chloroflexota</taxon>
        <taxon>Ktedonobacteria</taxon>
        <taxon>Thermogemmatisporales</taxon>
        <taxon>Thermogemmatisporaceae</taxon>
        <taxon>Thermogemmatispora</taxon>
    </lineage>
</organism>
<accession>A0A455T8V4</accession>
<evidence type="ECO:0000313" key="1">
    <source>
        <dbReference type="EMBL" id="BBH95893.1"/>
    </source>
</evidence>
<name>A0A455T8V4_9CHLR</name>
<protein>
    <submittedName>
        <fullName evidence="1">Uncharacterized protein</fullName>
    </submittedName>
</protein>
<dbReference type="EMBL" id="AP019377">
    <property type="protein sequence ID" value="BBH95893.1"/>
    <property type="molecule type" value="Genomic_DNA"/>
</dbReference>
<proteinExistence type="predicted"/>